<sequence>MFNQALLAKQIWRCIRFPTALCSRVLKASYFSNKSVMEARCGNHASFVWRSLVWGKKLILKWYRWRIGDGDQVRVLQDPWLPRPVTFKIYDQPPLPSQLLVDDLKLGNGQWDEEFFRTVFNKDDAEMILTIPNLGWGTKDKIMWHYTKNGEYTVKSGYQMASELRRERNQSDDHCLVEWWRKLWRLKIPPKIKHFVWKLVYGWLPTNSTLATRHVMCSDICTRCSKETHESIFHALWECKASHTVWKLYGLKLEVKRIGHEDELAFLMRLAKLSNKERFEFFLVVTWSIWNNRKATVHGGVPLKPVELVD</sequence>
<dbReference type="PANTHER" id="PTHR33116">
    <property type="entry name" value="REVERSE TRANSCRIPTASE ZINC-BINDING DOMAIN-CONTAINING PROTEIN-RELATED-RELATED"/>
    <property type="match status" value="1"/>
</dbReference>
<dbReference type="Proteomes" id="UP000596661">
    <property type="component" value="Chromosome 4"/>
</dbReference>
<dbReference type="AlphaFoldDB" id="A0A803PD49"/>
<dbReference type="InterPro" id="IPR026960">
    <property type="entry name" value="RVT-Znf"/>
</dbReference>
<evidence type="ECO:0000259" key="1">
    <source>
        <dbReference type="Pfam" id="PF13966"/>
    </source>
</evidence>
<proteinExistence type="predicted"/>
<feature type="domain" description="Reverse transcriptase zinc-binding" evidence="1">
    <location>
        <begin position="152"/>
        <end position="246"/>
    </location>
</feature>
<name>A0A803PD49_CANSA</name>
<evidence type="ECO:0000313" key="2">
    <source>
        <dbReference type="EnsemblPlants" id="cds.evm.model.04.1450"/>
    </source>
</evidence>
<dbReference type="PANTHER" id="PTHR33116:SF86">
    <property type="entry name" value="REVERSE TRANSCRIPTASE DOMAIN-CONTAINING PROTEIN"/>
    <property type="match status" value="1"/>
</dbReference>
<protein>
    <recommendedName>
        <fullName evidence="1">Reverse transcriptase zinc-binding domain-containing protein</fullName>
    </recommendedName>
</protein>
<organism evidence="2 3">
    <name type="scientific">Cannabis sativa</name>
    <name type="common">Hemp</name>
    <name type="synonym">Marijuana</name>
    <dbReference type="NCBI Taxonomy" id="3483"/>
    <lineage>
        <taxon>Eukaryota</taxon>
        <taxon>Viridiplantae</taxon>
        <taxon>Streptophyta</taxon>
        <taxon>Embryophyta</taxon>
        <taxon>Tracheophyta</taxon>
        <taxon>Spermatophyta</taxon>
        <taxon>Magnoliopsida</taxon>
        <taxon>eudicotyledons</taxon>
        <taxon>Gunneridae</taxon>
        <taxon>Pentapetalae</taxon>
        <taxon>rosids</taxon>
        <taxon>fabids</taxon>
        <taxon>Rosales</taxon>
        <taxon>Cannabaceae</taxon>
        <taxon>Cannabis</taxon>
    </lineage>
</organism>
<dbReference type="Gramene" id="evm.model.04.1450">
    <property type="protein sequence ID" value="cds.evm.model.04.1450"/>
    <property type="gene ID" value="evm.TU.04.1450"/>
</dbReference>
<dbReference type="EnsemblPlants" id="evm.model.04.1450">
    <property type="protein sequence ID" value="cds.evm.model.04.1450"/>
    <property type="gene ID" value="evm.TU.04.1450"/>
</dbReference>
<accession>A0A803PD49</accession>
<reference evidence="2" key="2">
    <citation type="submission" date="2021-03" db="UniProtKB">
        <authorList>
            <consortium name="EnsemblPlants"/>
        </authorList>
    </citation>
    <scope>IDENTIFICATION</scope>
</reference>
<reference evidence="2" key="1">
    <citation type="submission" date="2018-11" db="EMBL/GenBank/DDBJ databases">
        <authorList>
            <person name="Grassa J C."/>
        </authorList>
    </citation>
    <scope>NUCLEOTIDE SEQUENCE [LARGE SCALE GENOMIC DNA]</scope>
</reference>
<evidence type="ECO:0000313" key="3">
    <source>
        <dbReference type="Proteomes" id="UP000596661"/>
    </source>
</evidence>
<dbReference type="EMBL" id="UZAU01000389">
    <property type="status" value="NOT_ANNOTATED_CDS"/>
    <property type="molecule type" value="Genomic_DNA"/>
</dbReference>
<keyword evidence="3" id="KW-1185">Reference proteome</keyword>
<dbReference type="Pfam" id="PF13966">
    <property type="entry name" value="zf-RVT"/>
    <property type="match status" value="1"/>
</dbReference>
<dbReference type="OMA" id="WECKASH"/>